<proteinExistence type="predicted"/>
<organism evidence="1 2">
    <name type="scientific">Micavibrio aeruginosavorus</name>
    <dbReference type="NCBI Taxonomy" id="349221"/>
    <lineage>
        <taxon>Bacteria</taxon>
        <taxon>Pseudomonadati</taxon>
        <taxon>Bdellovibrionota</taxon>
        <taxon>Bdellovibrionia</taxon>
        <taxon>Bdellovibrionales</taxon>
        <taxon>Pseudobdellovibrionaceae</taxon>
        <taxon>Micavibrio</taxon>
    </lineage>
</organism>
<protein>
    <submittedName>
        <fullName evidence="1">Uncharacterized protein</fullName>
    </submittedName>
</protein>
<reference evidence="1 2" key="1">
    <citation type="submission" date="2020-07" db="EMBL/GenBank/DDBJ databases">
        <title>Huge and variable diversity of episymbiotic CPR bacteria and DPANN archaea in groundwater ecosystems.</title>
        <authorList>
            <person name="He C.Y."/>
            <person name="Keren R."/>
            <person name="Whittaker M."/>
            <person name="Farag I.F."/>
            <person name="Doudna J."/>
            <person name="Cate J.H.D."/>
            <person name="Banfield J.F."/>
        </authorList>
    </citation>
    <scope>NUCLEOTIDE SEQUENCE [LARGE SCALE GENOMIC DNA]</scope>
    <source>
        <strain evidence="1">NC_groundwater_70_Ag_B-0.1um_54_66</strain>
    </source>
</reference>
<gene>
    <name evidence="1" type="ORF">HYS17_00775</name>
</gene>
<dbReference type="EMBL" id="CP066681">
    <property type="protein sequence ID" value="QQG36359.1"/>
    <property type="molecule type" value="Genomic_DNA"/>
</dbReference>
<evidence type="ECO:0000313" key="1">
    <source>
        <dbReference type="EMBL" id="QQG36359.1"/>
    </source>
</evidence>
<evidence type="ECO:0000313" key="2">
    <source>
        <dbReference type="Proteomes" id="UP000595362"/>
    </source>
</evidence>
<name>A0A7T5R2L0_9BACT</name>
<dbReference type="AlphaFoldDB" id="A0A7T5R2L0"/>
<sequence>MRIRVPQPSLSDQQLATLHARFVVPIAVQMILSDTEQLDDACECALHECLSELQPDTGLLCLALCAQHVAAAAPDSPIVKMLAISAARMADEYGAALLAESGRGSEPLSDFDALMLLRQVPEDLEELATLLDAVLAQVDPHSPEGLLCDILSVQALSQSERAGHELAALSFLNPEKHARITAKRAPARTLERLAENVIVFPR</sequence>
<dbReference type="Proteomes" id="UP000595362">
    <property type="component" value="Chromosome"/>
</dbReference>
<accession>A0A7T5R2L0</accession>